<dbReference type="GeneID" id="35381843"/>
<evidence type="ECO:0000313" key="2">
    <source>
        <dbReference type="Proteomes" id="UP000236316"/>
    </source>
</evidence>
<protein>
    <submittedName>
        <fullName evidence="1">Uncharacterized protein</fullName>
    </submittedName>
</protein>
<keyword evidence="2" id="KW-1185">Reference proteome</keyword>
<sequence>MEDITIAIIGTAGRKEDEAKMTKEIYEKMIYAVKYIIIAHFRLDISKVTLVSGGAAWADHIAVNLYNHGYVKDLILHLPCVWNNGKYLDTGSRDWRVNPGKTSNFYHEQFSGKVGVNTLNEIENAKVKGCKLIMDSKGFHNRNNEVAKASYMIALTWGEGSEPKDGGTLHTWKLCNGNKIHLPLSQVAQIVMPVLIQ</sequence>
<dbReference type="EMBL" id="LT906555">
    <property type="protein sequence ID" value="SNW63075.1"/>
    <property type="molecule type" value="Genomic_DNA"/>
</dbReference>
<dbReference type="Proteomes" id="UP000236316">
    <property type="component" value="Segment"/>
</dbReference>
<reference evidence="1" key="1">
    <citation type="submission" date="2017-08" db="EMBL/GenBank/DDBJ databases">
        <authorList>
            <consortium name="Urmite Genomes"/>
        </authorList>
    </citation>
    <scope>NUCLEOTIDE SEQUENCE [LARGE SCALE GENOMIC DNA]</scope>
    <source>
        <strain evidence="1">IHUMI-LCC2</strain>
    </source>
</reference>
<dbReference type="KEGG" id="vg:35381843"/>
<proteinExistence type="predicted"/>
<dbReference type="RefSeq" id="YP_009449377.1">
    <property type="nucleotide sequence ID" value="NC_036594.1"/>
</dbReference>
<name>A0A2I2L698_9VIRU</name>
<evidence type="ECO:0000313" key="1">
    <source>
        <dbReference type="EMBL" id="SNW63075.1"/>
    </source>
</evidence>
<accession>A0A2I2L698</accession>
<organism evidence="1">
    <name type="scientific">Orpheovirus IHUMI-LCC2</name>
    <dbReference type="NCBI Taxonomy" id="2023057"/>
    <lineage>
        <taxon>Viruses</taxon>
        <taxon>Varidnaviria</taxon>
        <taxon>Bamfordvirae</taxon>
        <taxon>Nucleocytoviricota</taxon>
        <taxon>Megaviricetes</taxon>
        <taxon>Pimascovirales</taxon>
        <taxon>Ocovirineae</taxon>
        <taxon>Orpheoviridae</taxon>
        <taxon>Alphaorpheovirus</taxon>
        <taxon>Alphaorpheovirus massiliense</taxon>
    </lineage>
</organism>
<gene>
    <name evidence="1" type="ORF">ORPV_1171</name>
</gene>
<dbReference type="OrthoDB" id="20545at10239"/>